<name>A0A6H5IMP9_9HYME</name>
<evidence type="ECO:0000256" key="1">
    <source>
        <dbReference type="SAM" id="MobiDB-lite"/>
    </source>
</evidence>
<dbReference type="AlphaFoldDB" id="A0A6H5IMP9"/>
<reference evidence="2 3" key="1">
    <citation type="submission" date="2020-02" db="EMBL/GenBank/DDBJ databases">
        <authorList>
            <person name="Ferguson B K."/>
        </authorList>
    </citation>
    <scope>NUCLEOTIDE SEQUENCE [LARGE SCALE GENOMIC DNA]</scope>
</reference>
<evidence type="ECO:0000313" key="2">
    <source>
        <dbReference type="EMBL" id="CAB0036810.1"/>
    </source>
</evidence>
<sequence>MSDLVTAAKVRFVQDKHIAVIPVDEIMEFRVKKPSNKFNFNPRKLYKGLWTDEKNPNGVILPIQINELASTTKSNLKQLSLLERDVPHFSMRDPIADLHDGSGDNPPINPRKRSRRLSSDLESDHDTPASVRNDKQDVIVIQEELELRQNELQALVEEVSNEQIPYAARERFALYRLRNPTSLTREVLGRAVCYASRQISCS</sequence>
<evidence type="ECO:0000313" key="3">
    <source>
        <dbReference type="Proteomes" id="UP000479190"/>
    </source>
</evidence>
<feature type="non-terminal residue" evidence="2">
    <location>
        <position position="202"/>
    </location>
</feature>
<gene>
    <name evidence="2" type="ORF">TBRA_LOCUS8658</name>
</gene>
<feature type="compositionally biased region" description="Basic and acidic residues" evidence="1">
    <location>
        <begin position="117"/>
        <end position="135"/>
    </location>
</feature>
<dbReference type="EMBL" id="CADCXV010000829">
    <property type="protein sequence ID" value="CAB0036810.1"/>
    <property type="molecule type" value="Genomic_DNA"/>
</dbReference>
<organism evidence="2 3">
    <name type="scientific">Trichogramma brassicae</name>
    <dbReference type="NCBI Taxonomy" id="86971"/>
    <lineage>
        <taxon>Eukaryota</taxon>
        <taxon>Metazoa</taxon>
        <taxon>Ecdysozoa</taxon>
        <taxon>Arthropoda</taxon>
        <taxon>Hexapoda</taxon>
        <taxon>Insecta</taxon>
        <taxon>Pterygota</taxon>
        <taxon>Neoptera</taxon>
        <taxon>Endopterygota</taxon>
        <taxon>Hymenoptera</taxon>
        <taxon>Apocrita</taxon>
        <taxon>Proctotrupomorpha</taxon>
        <taxon>Chalcidoidea</taxon>
        <taxon>Trichogrammatidae</taxon>
        <taxon>Trichogramma</taxon>
    </lineage>
</organism>
<dbReference type="OrthoDB" id="7711485at2759"/>
<protein>
    <submittedName>
        <fullName evidence="2">Uncharacterized protein</fullName>
    </submittedName>
</protein>
<feature type="compositionally biased region" description="Basic and acidic residues" evidence="1">
    <location>
        <begin position="92"/>
        <end position="102"/>
    </location>
</feature>
<keyword evidence="3" id="KW-1185">Reference proteome</keyword>
<accession>A0A6H5IMP9</accession>
<feature type="region of interest" description="Disordered" evidence="1">
    <location>
        <begin position="92"/>
        <end position="135"/>
    </location>
</feature>
<dbReference type="Proteomes" id="UP000479190">
    <property type="component" value="Unassembled WGS sequence"/>
</dbReference>
<proteinExistence type="predicted"/>